<feature type="domain" description="Transglycosylase SLT" evidence="3">
    <location>
        <begin position="93"/>
        <end position="217"/>
    </location>
</feature>
<feature type="signal peptide" evidence="2">
    <location>
        <begin position="1"/>
        <end position="37"/>
    </location>
</feature>
<dbReference type="Proteomes" id="UP000267128">
    <property type="component" value="Unassembled WGS sequence"/>
</dbReference>
<evidence type="ECO:0000313" key="5">
    <source>
        <dbReference type="Proteomes" id="UP000267128"/>
    </source>
</evidence>
<dbReference type="Gene3D" id="1.10.530.10">
    <property type="match status" value="1"/>
</dbReference>
<protein>
    <recommendedName>
        <fullName evidence="3">Transglycosylase SLT domain-containing protein</fullName>
    </recommendedName>
</protein>
<keyword evidence="5" id="KW-1185">Reference proteome</keyword>
<comment type="caution">
    <text evidence="4">The sequence shown here is derived from an EMBL/GenBank/DDBJ whole genome shotgun (WGS) entry which is preliminary data.</text>
</comment>
<feature type="compositionally biased region" description="Low complexity" evidence="1">
    <location>
        <begin position="290"/>
        <end position="322"/>
    </location>
</feature>
<organism evidence="4 5">
    <name type="scientific">Nocardioides marmoriginsengisoli</name>
    <dbReference type="NCBI Taxonomy" id="661483"/>
    <lineage>
        <taxon>Bacteria</taxon>
        <taxon>Bacillati</taxon>
        <taxon>Actinomycetota</taxon>
        <taxon>Actinomycetes</taxon>
        <taxon>Propionibacteriales</taxon>
        <taxon>Nocardioidaceae</taxon>
        <taxon>Nocardioides</taxon>
    </lineage>
</organism>
<evidence type="ECO:0000256" key="1">
    <source>
        <dbReference type="SAM" id="MobiDB-lite"/>
    </source>
</evidence>
<dbReference type="GO" id="GO:0008933">
    <property type="term" value="F:peptidoglycan lytic transglycosylase activity"/>
    <property type="evidence" value="ECO:0007669"/>
    <property type="project" value="TreeGrafter"/>
</dbReference>
<dbReference type="PANTHER" id="PTHR30163">
    <property type="entry name" value="MEMBRANE-BOUND LYTIC MUREIN TRANSGLYCOSYLASE B"/>
    <property type="match status" value="1"/>
</dbReference>
<name>A0A3N0CGX2_9ACTN</name>
<dbReference type="InterPro" id="IPR023346">
    <property type="entry name" value="Lysozyme-like_dom_sf"/>
</dbReference>
<dbReference type="PANTHER" id="PTHR30163:SF8">
    <property type="entry name" value="LYTIC MUREIN TRANSGLYCOSYLASE"/>
    <property type="match status" value="1"/>
</dbReference>
<dbReference type="Pfam" id="PF13406">
    <property type="entry name" value="SLT_2"/>
    <property type="match status" value="1"/>
</dbReference>
<evidence type="ECO:0000256" key="2">
    <source>
        <dbReference type="SAM" id="SignalP"/>
    </source>
</evidence>
<proteinExistence type="predicted"/>
<dbReference type="SUPFAM" id="SSF53955">
    <property type="entry name" value="Lysozyme-like"/>
    <property type="match status" value="1"/>
</dbReference>
<dbReference type="GO" id="GO:0009253">
    <property type="term" value="P:peptidoglycan catabolic process"/>
    <property type="evidence" value="ECO:0007669"/>
    <property type="project" value="TreeGrafter"/>
</dbReference>
<reference evidence="4 5" key="1">
    <citation type="submission" date="2018-11" db="EMBL/GenBank/DDBJ databases">
        <authorList>
            <person name="Li F."/>
        </authorList>
    </citation>
    <scope>NUCLEOTIDE SEQUENCE [LARGE SCALE GENOMIC DNA]</scope>
    <source>
        <strain evidence="4 5">Gsoil 097</strain>
    </source>
</reference>
<dbReference type="InterPro" id="IPR031304">
    <property type="entry name" value="SLT_2"/>
</dbReference>
<dbReference type="AlphaFoldDB" id="A0A3N0CGX2"/>
<feature type="region of interest" description="Disordered" evidence="1">
    <location>
        <begin position="281"/>
        <end position="330"/>
    </location>
</feature>
<dbReference type="InterPro" id="IPR043426">
    <property type="entry name" value="MltB-like"/>
</dbReference>
<keyword evidence="2" id="KW-0732">Signal</keyword>
<dbReference type="EMBL" id="RJSE01000007">
    <property type="protein sequence ID" value="RNL62276.1"/>
    <property type="molecule type" value="Genomic_DNA"/>
</dbReference>
<evidence type="ECO:0000313" key="4">
    <source>
        <dbReference type="EMBL" id="RNL62276.1"/>
    </source>
</evidence>
<gene>
    <name evidence="4" type="ORF">EFK50_10855</name>
</gene>
<accession>A0A3N0CGX2</accession>
<feature type="chain" id="PRO_5017991186" description="Transglycosylase SLT domain-containing protein" evidence="2">
    <location>
        <begin position="38"/>
        <end position="415"/>
    </location>
</feature>
<dbReference type="RefSeq" id="WP_123227573.1">
    <property type="nucleotide sequence ID" value="NZ_RJSE01000007.1"/>
</dbReference>
<evidence type="ECO:0000259" key="3">
    <source>
        <dbReference type="Pfam" id="PF13406"/>
    </source>
</evidence>
<dbReference type="CDD" id="cd13399">
    <property type="entry name" value="Slt35-like"/>
    <property type="match status" value="1"/>
</dbReference>
<sequence>MAAIMNSRKGKAVTLVPLAMLSAAWTLSLVGVNSADAARTDSTPLPDGAAVPSEAIKAPASVPIPGAIAPSVPDGTADSVVAGASTSGIPSAALSAYQRGSQIINAADTTCNVPWELLAAIGRVESDHGQYGGNILGSDGISSPGIYGPQLNGKNGTQAIVDTDGGQLDKDTVYDRAVGPMQFIPSTWSSVKVDADGDGERNPQDIDDASLATGVYLCSGADDLSSRTGQEAAVFRYNHSRAYVDLVLRIMEAYSQGDYSAIPSGTYGGTVFTPSYSSAIKTRKAHPNKPAKTVTPVTPTKPKPGTSNPGTENPGNGGETPTKPTVPTNPLTGVTDTLNEVVTGVTQPVVDTLNSLAEALNFCNSQFAKIPDPLGLLTGAKNKCANRVEGMTPNDAASVIPNTLNSILSWLGLGK</sequence>
<dbReference type="OrthoDB" id="9796191at2"/>